<name>A0A0F9M720_9ZZZZ</name>
<proteinExistence type="predicted"/>
<accession>A0A0F9M720</accession>
<reference evidence="1" key="1">
    <citation type="journal article" date="2015" name="Nature">
        <title>Complex archaea that bridge the gap between prokaryotes and eukaryotes.</title>
        <authorList>
            <person name="Spang A."/>
            <person name="Saw J.H."/>
            <person name="Jorgensen S.L."/>
            <person name="Zaremba-Niedzwiedzka K."/>
            <person name="Martijn J."/>
            <person name="Lind A.E."/>
            <person name="van Eijk R."/>
            <person name="Schleper C."/>
            <person name="Guy L."/>
            <person name="Ettema T.J."/>
        </authorList>
    </citation>
    <scope>NUCLEOTIDE SEQUENCE</scope>
</reference>
<evidence type="ECO:0000313" key="1">
    <source>
        <dbReference type="EMBL" id="KKN01519.1"/>
    </source>
</evidence>
<gene>
    <name evidence="1" type="ORF">LCGC14_1126870</name>
</gene>
<protein>
    <submittedName>
        <fullName evidence="1">Uncharacterized protein</fullName>
    </submittedName>
</protein>
<sequence>MNKPDVEQTEIGELLGSVKFYTTKFESTAVRAELLDGLGKDEANRVIAEHKISGEFDFTGVTLDEVKGFLVSTTSTLKKYQNDMMADKEEAILELAGEPQMVSVREMLDTTKTRTVGTPSVEKTVDKMKAAGVSDSDIMVELQKKMDALKASMK</sequence>
<organism evidence="1">
    <name type="scientific">marine sediment metagenome</name>
    <dbReference type="NCBI Taxonomy" id="412755"/>
    <lineage>
        <taxon>unclassified sequences</taxon>
        <taxon>metagenomes</taxon>
        <taxon>ecological metagenomes</taxon>
    </lineage>
</organism>
<dbReference type="EMBL" id="LAZR01005252">
    <property type="protein sequence ID" value="KKN01519.1"/>
    <property type="molecule type" value="Genomic_DNA"/>
</dbReference>
<comment type="caution">
    <text evidence="1">The sequence shown here is derived from an EMBL/GenBank/DDBJ whole genome shotgun (WGS) entry which is preliminary data.</text>
</comment>
<dbReference type="AlphaFoldDB" id="A0A0F9M720"/>